<dbReference type="PANTHER" id="PTHR42923">
    <property type="entry name" value="PROTOPORPHYRINOGEN OXIDASE"/>
    <property type="match status" value="1"/>
</dbReference>
<dbReference type="InterPro" id="IPR036188">
    <property type="entry name" value="FAD/NAD-bd_sf"/>
</dbReference>
<gene>
    <name evidence="1" type="ORF">SCHPADRAFT_923586</name>
</gene>
<reference evidence="1 2" key="1">
    <citation type="submission" date="2015-04" db="EMBL/GenBank/DDBJ databases">
        <title>Complete genome sequence of Schizopora paradoxa KUC8140, a cosmopolitan wood degrader in East Asia.</title>
        <authorList>
            <consortium name="DOE Joint Genome Institute"/>
            <person name="Min B."/>
            <person name="Park H."/>
            <person name="Jang Y."/>
            <person name="Kim J.-J."/>
            <person name="Kim K.H."/>
            <person name="Pangilinan J."/>
            <person name="Lipzen A."/>
            <person name="Riley R."/>
            <person name="Grigoriev I.V."/>
            <person name="Spatafora J.W."/>
            <person name="Choi I.-G."/>
        </authorList>
    </citation>
    <scope>NUCLEOTIDE SEQUENCE [LARGE SCALE GENOMIC DNA]</scope>
    <source>
        <strain evidence="1 2">KUC8140</strain>
    </source>
</reference>
<dbReference type="STRING" id="27342.A0A0H2STI7"/>
<dbReference type="Gene3D" id="3.50.50.60">
    <property type="entry name" value="FAD/NAD(P)-binding domain"/>
    <property type="match status" value="1"/>
</dbReference>
<protein>
    <recommendedName>
        <fullName evidence="3">FAD/NAD(P)-binding domain-containing protein</fullName>
    </recommendedName>
</protein>
<dbReference type="InterPro" id="IPR050464">
    <property type="entry name" value="Zeta_carotene_desat/Oxidored"/>
</dbReference>
<dbReference type="GO" id="GO:0016491">
    <property type="term" value="F:oxidoreductase activity"/>
    <property type="evidence" value="ECO:0007669"/>
    <property type="project" value="TreeGrafter"/>
</dbReference>
<sequence length="503" mass="56026">MSTTKRTIKVAIVGSGLAGLTAAYRLTTATLLDKDVELEVHLFEKSESLGMDAHSINISLSTPDPLNDVFRVDVPMRSFLDGYYPHLIKLYKHVGIEFQRANYSYSLSKLSFASGKRKMKTAVLYNGNSGLSGISMPSDTYDSNESCSRFRRDTTFGAWIEGNCPRNPLARLLRFDTSWNLLCYDILLPLFSGICTASREEILNHPVLDFLDCIWAGLLGHHYVAANNVQDVVERLSGPIRYVHTNCAIASMSPDSNDSGKITLTTSQSGKTFSGFSHVIFACQASAVPPILSSYLDNLPSSSKQKVHVKDAIECTKTFKYRTTVTINHTDESFLSKDSRDRRDLNLVDSLPDTYWPLERSELCRDYTCTMATHIVTRPSPGRSIPAAIYQTTNPMFPPRPESVLSVTYLERAVLTVKSKRALQDLSTEERKWWQSYAERKTHLGRLQGCGRRQEKSVPGIWFCGSYASAGIPLLEGCVVSAKDVVDQGIFASEGIRFAGSEW</sequence>
<dbReference type="SUPFAM" id="SSF51905">
    <property type="entry name" value="FAD/NAD(P)-binding domain"/>
    <property type="match status" value="1"/>
</dbReference>
<dbReference type="Pfam" id="PF13450">
    <property type="entry name" value="NAD_binding_8"/>
    <property type="match status" value="1"/>
</dbReference>
<organism evidence="1 2">
    <name type="scientific">Schizopora paradoxa</name>
    <dbReference type="NCBI Taxonomy" id="27342"/>
    <lineage>
        <taxon>Eukaryota</taxon>
        <taxon>Fungi</taxon>
        <taxon>Dikarya</taxon>
        <taxon>Basidiomycota</taxon>
        <taxon>Agaricomycotina</taxon>
        <taxon>Agaricomycetes</taxon>
        <taxon>Hymenochaetales</taxon>
        <taxon>Schizoporaceae</taxon>
        <taxon>Schizopora</taxon>
    </lineage>
</organism>
<name>A0A0H2STI7_9AGAM</name>
<evidence type="ECO:0000313" key="1">
    <source>
        <dbReference type="EMBL" id="KLO20421.1"/>
    </source>
</evidence>
<evidence type="ECO:0000313" key="2">
    <source>
        <dbReference type="Proteomes" id="UP000053477"/>
    </source>
</evidence>
<dbReference type="Proteomes" id="UP000053477">
    <property type="component" value="Unassembled WGS sequence"/>
</dbReference>
<keyword evidence="2" id="KW-1185">Reference proteome</keyword>
<dbReference type="AlphaFoldDB" id="A0A0H2STI7"/>
<evidence type="ECO:0008006" key="3">
    <source>
        <dbReference type="Google" id="ProtNLM"/>
    </source>
</evidence>
<dbReference type="OrthoDB" id="1111734at2759"/>
<accession>A0A0H2STI7</accession>
<dbReference type="EMBL" id="KQ085882">
    <property type="protein sequence ID" value="KLO20421.1"/>
    <property type="molecule type" value="Genomic_DNA"/>
</dbReference>
<proteinExistence type="predicted"/>
<dbReference type="PANTHER" id="PTHR42923:SF17">
    <property type="entry name" value="AMINE OXIDASE DOMAIN-CONTAINING PROTEIN"/>
    <property type="match status" value="1"/>
</dbReference>
<dbReference type="InParanoid" id="A0A0H2STI7"/>